<keyword evidence="3 6" id="KW-0812">Transmembrane</keyword>
<keyword evidence="8" id="KW-1185">Reference proteome</keyword>
<reference evidence="7" key="1">
    <citation type="submission" date="2023-10" db="EMBL/GenBank/DDBJ databases">
        <title>Genome assemblies of two species of porcelain crab, Petrolisthes cinctipes and Petrolisthes manimaculis (Anomura: Porcellanidae).</title>
        <authorList>
            <person name="Angst P."/>
        </authorList>
    </citation>
    <scope>NUCLEOTIDE SEQUENCE</scope>
    <source>
        <strain evidence="7">PB745_01</strain>
        <tissue evidence="7">Gill</tissue>
    </source>
</reference>
<evidence type="ECO:0000256" key="1">
    <source>
        <dbReference type="ARBA" id="ARBA00004141"/>
    </source>
</evidence>
<sequence>MTRCPPSLTLPEPEVNVWMRLYIYGLHGFLIEVLFTAAWDFAVNMDWALVGCTSFWCLFIYGVGSLVVEQFYRRYHASVPILIRGLAYVAWIYIWEFSTGLALRQYGACPWDYSERSYNLLGLITLEYFPAWYLASLLTEQLLIHNLLFLSLTPQDSHNRLHHKG</sequence>
<feature type="transmembrane region" description="Helical" evidence="6">
    <location>
        <begin position="75"/>
        <end position="94"/>
    </location>
</feature>
<keyword evidence="4 6" id="KW-1133">Transmembrane helix</keyword>
<evidence type="ECO:0000256" key="5">
    <source>
        <dbReference type="ARBA" id="ARBA00023136"/>
    </source>
</evidence>
<dbReference type="PANTHER" id="PTHR31746">
    <property type="entry name" value="TRANSMEMBRANE PROTEIN 229 FAMILY MEMBER"/>
    <property type="match status" value="1"/>
</dbReference>
<evidence type="ECO:0000313" key="7">
    <source>
        <dbReference type="EMBL" id="KAK3882265.1"/>
    </source>
</evidence>
<protein>
    <recommendedName>
        <fullName evidence="9">Transmembrane protein 229B</fullName>
    </recommendedName>
</protein>
<evidence type="ECO:0000256" key="2">
    <source>
        <dbReference type="ARBA" id="ARBA00006371"/>
    </source>
</evidence>
<name>A0AAE1KUE5_PETCI</name>
<accession>A0AAE1KUE5</accession>
<dbReference type="PANTHER" id="PTHR31746:SF3">
    <property type="entry name" value="TRANSMEMBRANE PROTEIN 229B"/>
    <property type="match status" value="1"/>
</dbReference>
<comment type="similarity">
    <text evidence="2">Belongs to the TMEM229 family.</text>
</comment>
<dbReference type="Proteomes" id="UP001286313">
    <property type="component" value="Unassembled WGS sequence"/>
</dbReference>
<feature type="transmembrane region" description="Helical" evidence="6">
    <location>
        <begin position="21"/>
        <end position="41"/>
    </location>
</feature>
<dbReference type="InterPro" id="IPR010540">
    <property type="entry name" value="CmpB_TMEM229"/>
</dbReference>
<organism evidence="7 8">
    <name type="scientific">Petrolisthes cinctipes</name>
    <name type="common">Flat porcelain crab</name>
    <dbReference type="NCBI Taxonomy" id="88211"/>
    <lineage>
        <taxon>Eukaryota</taxon>
        <taxon>Metazoa</taxon>
        <taxon>Ecdysozoa</taxon>
        <taxon>Arthropoda</taxon>
        <taxon>Crustacea</taxon>
        <taxon>Multicrustacea</taxon>
        <taxon>Malacostraca</taxon>
        <taxon>Eumalacostraca</taxon>
        <taxon>Eucarida</taxon>
        <taxon>Decapoda</taxon>
        <taxon>Pleocyemata</taxon>
        <taxon>Anomura</taxon>
        <taxon>Galatheoidea</taxon>
        <taxon>Porcellanidae</taxon>
        <taxon>Petrolisthes</taxon>
    </lineage>
</organism>
<comment type="subcellular location">
    <subcellularLocation>
        <location evidence="1">Membrane</location>
        <topology evidence="1">Multi-pass membrane protein</topology>
    </subcellularLocation>
</comment>
<dbReference type="GO" id="GO:0016020">
    <property type="term" value="C:membrane"/>
    <property type="evidence" value="ECO:0007669"/>
    <property type="project" value="UniProtKB-SubCell"/>
</dbReference>
<evidence type="ECO:0008006" key="9">
    <source>
        <dbReference type="Google" id="ProtNLM"/>
    </source>
</evidence>
<gene>
    <name evidence="7" type="ORF">Pcinc_013345</name>
</gene>
<comment type="caution">
    <text evidence="7">The sequence shown here is derived from an EMBL/GenBank/DDBJ whole genome shotgun (WGS) entry which is preliminary data.</text>
</comment>
<proteinExistence type="inferred from homology"/>
<evidence type="ECO:0000256" key="4">
    <source>
        <dbReference type="ARBA" id="ARBA00022989"/>
    </source>
</evidence>
<keyword evidence="5 6" id="KW-0472">Membrane</keyword>
<evidence type="ECO:0000256" key="6">
    <source>
        <dbReference type="SAM" id="Phobius"/>
    </source>
</evidence>
<dbReference type="EMBL" id="JAWQEG010001111">
    <property type="protein sequence ID" value="KAK3882265.1"/>
    <property type="molecule type" value="Genomic_DNA"/>
</dbReference>
<dbReference type="Pfam" id="PF06541">
    <property type="entry name" value="ABC_trans_CmpB"/>
    <property type="match status" value="1"/>
</dbReference>
<feature type="transmembrane region" description="Helical" evidence="6">
    <location>
        <begin position="131"/>
        <end position="152"/>
    </location>
</feature>
<dbReference type="AlphaFoldDB" id="A0AAE1KUE5"/>
<evidence type="ECO:0000313" key="8">
    <source>
        <dbReference type="Proteomes" id="UP001286313"/>
    </source>
</evidence>
<feature type="transmembrane region" description="Helical" evidence="6">
    <location>
        <begin position="47"/>
        <end position="68"/>
    </location>
</feature>
<evidence type="ECO:0000256" key="3">
    <source>
        <dbReference type="ARBA" id="ARBA00022692"/>
    </source>
</evidence>